<organism evidence="7 8">
    <name type="scientific">Vibrio variabilis</name>
    <dbReference type="NCBI Taxonomy" id="990271"/>
    <lineage>
        <taxon>Bacteria</taxon>
        <taxon>Pseudomonadati</taxon>
        <taxon>Pseudomonadota</taxon>
        <taxon>Gammaproteobacteria</taxon>
        <taxon>Vibrionales</taxon>
        <taxon>Vibrionaceae</taxon>
        <taxon>Vibrio</taxon>
    </lineage>
</organism>
<evidence type="ECO:0000256" key="3">
    <source>
        <dbReference type="ARBA" id="ARBA00012982"/>
    </source>
</evidence>
<protein>
    <recommendedName>
        <fullName evidence="4">6-carboxy-5,6,7,8-tetrahydropterin synthase</fullName>
        <ecNumber evidence="3">4.1.2.50</ecNumber>
    </recommendedName>
    <alternativeName>
        <fullName evidence="5">Queuosine biosynthesis protein QueD</fullName>
    </alternativeName>
</protein>
<gene>
    <name evidence="7" type="ORF">JCM19239_6810</name>
</gene>
<comment type="caution">
    <text evidence="7">The sequence shown here is derived from an EMBL/GenBank/DDBJ whole genome shotgun (WGS) entry which is preliminary data.</text>
</comment>
<dbReference type="Gene3D" id="3.30.479.10">
    <property type="entry name" value="6-pyruvoyl tetrahydropterin synthase/QueD"/>
    <property type="match status" value="1"/>
</dbReference>
<reference evidence="8" key="1">
    <citation type="submission" date="2014-09" db="EMBL/GenBank/DDBJ databases">
        <title>Vibrio variabilis JCM 19239. (C206) whole genome shotgun sequence.</title>
        <authorList>
            <person name="Sawabe T."/>
            <person name="Meirelles P."/>
            <person name="Nakanishi M."/>
            <person name="Sayaka M."/>
            <person name="Hattori M."/>
            <person name="Ohkuma M."/>
        </authorList>
    </citation>
    <scope>NUCLEOTIDE SEQUENCE [LARGE SCALE GENOMIC DNA]</scope>
    <source>
        <strain evidence="8">JCM 19239</strain>
    </source>
</reference>
<reference evidence="8" key="2">
    <citation type="submission" date="2014-09" db="EMBL/GenBank/DDBJ databases">
        <authorList>
            <consortium name="NBRP consortium"/>
            <person name="Sawabe T."/>
            <person name="Meirelles P."/>
            <person name="Nakanishi M."/>
            <person name="Sayaka M."/>
            <person name="Hattori M."/>
            <person name="Ohkuma M."/>
        </authorList>
    </citation>
    <scope>NUCLEOTIDE SEQUENCE [LARGE SCALE GENOMIC DNA]</scope>
    <source>
        <strain evidence="8">JCM 19239</strain>
    </source>
</reference>
<name>A0ABQ0JN29_9VIBR</name>
<evidence type="ECO:0000313" key="7">
    <source>
        <dbReference type="EMBL" id="GAL30177.1"/>
    </source>
</evidence>
<evidence type="ECO:0000256" key="2">
    <source>
        <dbReference type="ARBA" id="ARBA00008900"/>
    </source>
</evidence>
<dbReference type="EC" id="4.1.2.50" evidence="3"/>
<dbReference type="EMBL" id="BBMS01000086">
    <property type="protein sequence ID" value="GAL30177.1"/>
    <property type="molecule type" value="Genomic_DNA"/>
</dbReference>
<keyword evidence="7" id="KW-0560">Oxidoreductase</keyword>
<proteinExistence type="inferred from homology"/>
<dbReference type="Proteomes" id="UP000029223">
    <property type="component" value="Unassembled WGS sequence"/>
</dbReference>
<dbReference type="InterPro" id="IPR038418">
    <property type="entry name" value="6-PTP_synth/QueD_sf"/>
</dbReference>
<comment type="similarity">
    <text evidence="2">Belongs to the PTPS family. QueD subfamily.</text>
</comment>
<comment type="pathway">
    <text evidence="1">Purine metabolism; 7-cyano-7-deazaguanine biosynthesis.</text>
</comment>
<evidence type="ECO:0000256" key="1">
    <source>
        <dbReference type="ARBA" id="ARBA00005061"/>
    </source>
</evidence>
<evidence type="ECO:0000256" key="5">
    <source>
        <dbReference type="ARBA" id="ARBA00031449"/>
    </source>
</evidence>
<evidence type="ECO:0000256" key="4">
    <source>
        <dbReference type="ARBA" id="ARBA00018141"/>
    </source>
</evidence>
<evidence type="ECO:0000313" key="8">
    <source>
        <dbReference type="Proteomes" id="UP000029223"/>
    </source>
</evidence>
<dbReference type="GO" id="GO:0033739">
    <property type="term" value="F:preQ1 synthase activity"/>
    <property type="evidence" value="ECO:0007669"/>
    <property type="project" value="UniProtKB-EC"/>
</dbReference>
<accession>A0ABQ0JN29</accession>
<dbReference type="SUPFAM" id="SSF55620">
    <property type="entry name" value="Tetrahydrobiopterin biosynthesis enzymes-like"/>
    <property type="match status" value="2"/>
</dbReference>
<dbReference type="Pfam" id="PF01242">
    <property type="entry name" value="PTPS"/>
    <property type="match status" value="1"/>
</dbReference>
<sequence length="226" mass="26040">MVGESWILDVSLSGKLNEMSMVLDFGKVKSQIKRLVDQYVDHRLLIPSQSQHIRFSETQNGYATLDLIRPEKSIHLNCPEEAYCFIDAETITTESVQEHVYHILKSHLPDNVEGLEIVLRPEKIDGAYYHYSHGLKKHDGNCQRIAHGHRSPIELYVDGHRDETLEHSFAQRWKDIYLGSAEDQVSLQTLSLSEHASQCKEDTHYALDTKRHRVTLSLQLLKVKLK</sequence>
<evidence type="ECO:0000256" key="6">
    <source>
        <dbReference type="ARBA" id="ARBA00048807"/>
    </source>
</evidence>
<keyword evidence="8" id="KW-1185">Reference proteome</keyword>
<dbReference type="InterPro" id="IPR007115">
    <property type="entry name" value="6-PTP_synth/QueD"/>
</dbReference>
<comment type="catalytic activity">
    <reaction evidence="6">
        <text>7,8-dihydroneopterin 3'-triphosphate + H2O = 6-carboxy-5,6,7,8-tetrahydropterin + triphosphate + acetaldehyde + 2 H(+)</text>
        <dbReference type="Rhea" id="RHEA:27966"/>
        <dbReference type="ChEBI" id="CHEBI:15343"/>
        <dbReference type="ChEBI" id="CHEBI:15377"/>
        <dbReference type="ChEBI" id="CHEBI:15378"/>
        <dbReference type="ChEBI" id="CHEBI:18036"/>
        <dbReference type="ChEBI" id="CHEBI:58462"/>
        <dbReference type="ChEBI" id="CHEBI:61032"/>
        <dbReference type="EC" id="4.1.2.50"/>
    </reaction>
</comment>